<gene>
    <name evidence="2" type="ORF">FA13DRAFT_1790113</name>
</gene>
<evidence type="ECO:0000313" key="3">
    <source>
        <dbReference type="Proteomes" id="UP000298030"/>
    </source>
</evidence>
<feature type="compositionally biased region" description="Low complexity" evidence="1">
    <location>
        <begin position="520"/>
        <end position="534"/>
    </location>
</feature>
<feature type="compositionally biased region" description="Acidic residues" evidence="1">
    <location>
        <begin position="132"/>
        <end position="142"/>
    </location>
</feature>
<feature type="region of interest" description="Disordered" evidence="1">
    <location>
        <begin position="105"/>
        <end position="233"/>
    </location>
</feature>
<feature type="compositionally biased region" description="Low complexity" evidence="1">
    <location>
        <begin position="546"/>
        <end position="555"/>
    </location>
</feature>
<dbReference type="Proteomes" id="UP000298030">
    <property type="component" value="Unassembled WGS sequence"/>
</dbReference>
<feature type="region of interest" description="Disordered" evidence="1">
    <location>
        <begin position="346"/>
        <end position="385"/>
    </location>
</feature>
<feature type="region of interest" description="Disordered" evidence="1">
    <location>
        <begin position="621"/>
        <end position="657"/>
    </location>
</feature>
<feature type="compositionally biased region" description="Polar residues" evidence="1">
    <location>
        <begin position="535"/>
        <end position="545"/>
    </location>
</feature>
<dbReference type="OrthoDB" id="2507488at2759"/>
<accession>A0A4Y7TGJ3</accession>
<organism evidence="2 3">
    <name type="scientific">Coprinellus micaceus</name>
    <name type="common">Glistening ink-cap mushroom</name>
    <name type="synonym">Coprinus micaceus</name>
    <dbReference type="NCBI Taxonomy" id="71717"/>
    <lineage>
        <taxon>Eukaryota</taxon>
        <taxon>Fungi</taxon>
        <taxon>Dikarya</taxon>
        <taxon>Basidiomycota</taxon>
        <taxon>Agaricomycotina</taxon>
        <taxon>Agaricomycetes</taxon>
        <taxon>Agaricomycetidae</taxon>
        <taxon>Agaricales</taxon>
        <taxon>Agaricineae</taxon>
        <taxon>Psathyrellaceae</taxon>
        <taxon>Coprinellus</taxon>
    </lineage>
</organism>
<feature type="compositionally biased region" description="Polar residues" evidence="1">
    <location>
        <begin position="160"/>
        <end position="171"/>
    </location>
</feature>
<feature type="compositionally biased region" description="Polar residues" evidence="1">
    <location>
        <begin position="471"/>
        <end position="485"/>
    </location>
</feature>
<feature type="region of interest" description="Disordered" evidence="1">
    <location>
        <begin position="470"/>
        <end position="608"/>
    </location>
</feature>
<feature type="region of interest" description="Disordered" evidence="1">
    <location>
        <begin position="8"/>
        <end position="44"/>
    </location>
</feature>
<dbReference type="AlphaFoldDB" id="A0A4Y7TGJ3"/>
<feature type="compositionally biased region" description="Gly residues" evidence="1">
    <location>
        <begin position="215"/>
        <end position="226"/>
    </location>
</feature>
<feature type="compositionally biased region" description="Gly residues" evidence="1">
    <location>
        <begin position="181"/>
        <end position="190"/>
    </location>
</feature>
<feature type="compositionally biased region" description="Low complexity" evidence="1">
    <location>
        <begin position="716"/>
        <end position="730"/>
    </location>
</feature>
<evidence type="ECO:0000313" key="2">
    <source>
        <dbReference type="EMBL" id="TEB33048.1"/>
    </source>
</evidence>
<feature type="compositionally biased region" description="Polar residues" evidence="1">
    <location>
        <begin position="493"/>
        <end position="510"/>
    </location>
</feature>
<feature type="compositionally biased region" description="Polar residues" evidence="1">
    <location>
        <begin position="793"/>
        <end position="802"/>
    </location>
</feature>
<proteinExistence type="predicted"/>
<sequence>MEFVQAFLQQHRDHAAEPSPPQSSSPKASSSEWNIQPPEESTTYSVSVPLLPNAKLDLDAVFSAQFEASLAGAIGSFDRFDECDVLPESWEEVAEIYYSHRPAPPPPSVPVQMPLHMTGATSDLGRRGLRDGEEDEEDEGDGDYDHLRQPGNAKKRKTPANANNSWHSQTRGDADDEGLDNLGGLGGSKGNGTSPEQKEGGGNTGGDQGTDKGGRGPGGSGNGGGLSERMLGSYHDASKPLGRLPLSTLSSFVSSSTSSARVGQLKAIVRARGKLAGAMVAGIQHKEMLKTRKRQLEAVLGVLSSSSLGESGLAGPSALDSTLNSLALDQALTMVGPSPLPVGDSTKFGSAAFADPSAGNRDGHQVAPRSRTKESGKNATVPPIRLSQRTSVRRARVLAKAAGPGPRSTAPLPSSQFTFRCDSVAKERTKAAQDAALKLRHHFETELERQATTAAKLAAASRAANILEAASTSRAGSNSTANPKATKQRKTKTGASPSKNRIANPSSTHGPTPLLKPSGPAQQAAQQQQRQPQANSKSSQKENANPQQQQPASQVSPPPTSSNKPKKKKRSAMANASNPHHLRNYVPSRLPYSSDSHSQGHGGLSGLLGPLPARFLTAELPPRRTNTDTTTPAPVAASIGGKKKRSAGGNNGSGAALAPGSTDEWICMFCEYDLYYGDEVAFRRAVRSRKMVLKRRRRARERAAAAANGMKQYGKTAASGQAPPQPAGATGINGVPNGQSEEEDCELEEDYDGDPGYEQGGNGRDRFGNVPKGQLSSIPSGGGGRGAEVHGTGTRQTVDPAG</sequence>
<reference evidence="2 3" key="1">
    <citation type="journal article" date="2019" name="Nat. Ecol. Evol.">
        <title>Megaphylogeny resolves global patterns of mushroom evolution.</title>
        <authorList>
            <person name="Varga T."/>
            <person name="Krizsan K."/>
            <person name="Foldi C."/>
            <person name="Dima B."/>
            <person name="Sanchez-Garcia M."/>
            <person name="Sanchez-Ramirez S."/>
            <person name="Szollosi G.J."/>
            <person name="Szarkandi J.G."/>
            <person name="Papp V."/>
            <person name="Albert L."/>
            <person name="Andreopoulos W."/>
            <person name="Angelini C."/>
            <person name="Antonin V."/>
            <person name="Barry K.W."/>
            <person name="Bougher N.L."/>
            <person name="Buchanan P."/>
            <person name="Buyck B."/>
            <person name="Bense V."/>
            <person name="Catcheside P."/>
            <person name="Chovatia M."/>
            <person name="Cooper J."/>
            <person name="Damon W."/>
            <person name="Desjardin D."/>
            <person name="Finy P."/>
            <person name="Geml J."/>
            <person name="Haridas S."/>
            <person name="Hughes K."/>
            <person name="Justo A."/>
            <person name="Karasinski D."/>
            <person name="Kautmanova I."/>
            <person name="Kiss B."/>
            <person name="Kocsube S."/>
            <person name="Kotiranta H."/>
            <person name="LaButti K.M."/>
            <person name="Lechner B.E."/>
            <person name="Liimatainen K."/>
            <person name="Lipzen A."/>
            <person name="Lukacs Z."/>
            <person name="Mihaltcheva S."/>
            <person name="Morgado L.N."/>
            <person name="Niskanen T."/>
            <person name="Noordeloos M.E."/>
            <person name="Ohm R.A."/>
            <person name="Ortiz-Santana B."/>
            <person name="Ovrebo C."/>
            <person name="Racz N."/>
            <person name="Riley R."/>
            <person name="Savchenko A."/>
            <person name="Shiryaev A."/>
            <person name="Soop K."/>
            <person name="Spirin V."/>
            <person name="Szebenyi C."/>
            <person name="Tomsovsky M."/>
            <person name="Tulloss R.E."/>
            <person name="Uehling J."/>
            <person name="Grigoriev I.V."/>
            <person name="Vagvolgyi C."/>
            <person name="Papp T."/>
            <person name="Martin F.M."/>
            <person name="Miettinen O."/>
            <person name="Hibbett D.S."/>
            <person name="Nagy L.G."/>
        </authorList>
    </citation>
    <scope>NUCLEOTIDE SEQUENCE [LARGE SCALE GENOMIC DNA]</scope>
    <source>
        <strain evidence="2 3">FP101781</strain>
    </source>
</reference>
<keyword evidence="3" id="KW-1185">Reference proteome</keyword>
<feature type="region of interest" description="Disordered" evidence="1">
    <location>
        <begin position="702"/>
        <end position="802"/>
    </location>
</feature>
<feature type="compositionally biased region" description="Acidic residues" evidence="1">
    <location>
        <begin position="740"/>
        <end position="755"/>
    </location>
</feature>
<protein>
    <submittedName>
        <fullName evidence="2">Uncharacterized protein</fullName>
    </submittedName>
</protein>
<name>A0A4Y7TGJ3_COPMI</name>
<dbReference type="EMBL" id="QPFP01000013">
    <property type="protein sequence ID" value="TEB33048.1"/>
    <property type="molecule type" value="Genomic_DNA"/>
</dbReference>
<evidence type="ECO:0000256" key="1">
    <source>
        <dbReference type="SAM" id="MobiDB-lite"/>
    </source>
</evidence>
<comment type="caution">
    <text evidence="2">The sequence shown here is derived from an EMBL/GenBank/DDBJ whole genome shotgun (WGS) entry which is preliminary data.</text>
</comment>